<proteinExistence type="predicted"/>
<evidence type="ECO:0000313" key="2">
    <source>
        <dbReference type="Proteomes" id="UP000693946"/>
    </source>
</evidence>
<dbReference type="AlphaFoldDB" id="A0AAV6RG83"/>
<dbReference type="EMBL" id="JAGKHQ010000011">
    <property type="protein sequence ID" value="KAG7504458.1"/>
    <property type="molecule type" value="Genomic_DNA"/>
</dbReference>
<reference evidence="1 2" key="1">
    <citation type="journal article" date="2021" name="Sci. Rep.">
        <title>Chromosome anchoring in Senegalese sole (Solea senegalensis) reveals sex-associated markers and genome rearrangements in flatfish.</title>
        <authorList>
            <person name="Guerrero-Cozar I."/>
            <person name="Gomez-Garrido J."/>
            <person name="Berbel C."/>
            <person name="Martinez-Blanch J.F."/>
            <person name="Alioto T."/>
            <person name="Claros M.G."/>
            <person name="Gagnaire P.A."/>
            <person name="Manchado M."/>
        </authorList>
    </citation>
    <scope>NUCLEOTIDE SEQUENCE [LARGE SCALE GENOMIC DNA]</scope>
    <source>
        <strain evidence="1">Sse05_10M</strain>
    </source>
</reference>
<protein>
    <submittedName>
        <fullName evidence="1">Uncharacterized protein</fullName>
    </submittedName>
</protein>
<evidence type="ECO:0000313" key="1">
    <source>
        <dbReference type="EMBL" id="KAG7504458.1"/>
    </source>
</evidence>
<dbReference type="Proteomes" id="UP000693946">
    <property type="component" value="Linkage Group LG19"/>
</dbReference>
<gene>
    <name evidence="1" type="ORF">JOB18_009350</name>
</gene>
<comment type="caution">
    <text evidence="1">The sequence shown here is derived from an EMBL/GenBank/DDBJ whole genome shotgun (WGS) entry which is preliminary data.</text>
</comment>
<name>A0AAV6RG83_SOLSE</name>
<sequence>MGNAQPCRGEGTKSDSLDIPQQAANLIESGSCRLGGMVGKHGDGHVPYFNPLYLSRFPEDLSAIGVVVMPCHYGAMAATRSGPGKPGTMSSIHQRLLPEREGLHQQLRHTSADAEVESSSGTPMIRIFWRRDPHTYLPI</sequence>
<organism evidence="1 2">
    <name type="scientific">Solea senegalensis</name>
    <name type="common">Senegalese sole</name>
    <dbReference type="NCBI Taxonomy" id="28829"/>
    <lineage>
        <taxon>Eukaryota</taxon>
        <taxon>Metazoa</taxon>
        <taxon>Chordata</taxon>
        <taxon>Craniata</taxon>
        <taxon>Vertebrata</taxon>
        <taxon>Euteleostomi</taxon>
        <taxon>Actinopterygii</taxon>
        <taxon>Neopterygii</taxon>
        <taxon>Teleostei</taxon>
        <taxon>Neoteleostei</taxon>
        <taxon>Acanthomorphata</taxon>
        <taxon>Carangaria</taxon>
        <taxon>Pleuronectiformes</taxon>
        <taxon>Pleuronectoidei</taxon>
        <taxon>Soleidae</taxon>
        <taxon>Solea</taxon>
    </lineage>
</organism>
<accession>A0AAV6RG83</accession>
<keyword evidence="2" id="KW-1185">Reference proteome</keyword>